<dbReference type="Gene3D" id="1.10.150.310">
    <property type="entry name" value="Tex RuvX-like domain-like"/>
    <property type="match status" value="1"/>
</dbReference>
<dbReference type="InterPro" id="IPR050437">
    <property type="entry name" value="Ribos_protein_bS1-like"/>
</dbReference>
<dbReference type="SMART" id="SM00732">
    <property type="entry name" value="YqgFc"/>
    <property type="match status" value="1"/>
</dbReference>
<dbReference type="PANTHER" id="PTHR10724">
    <property type="entry name" value="30S RIBOSOMAL PROTEIN S1"/>
    <property type="match status" value="1"/>
</dbReference>
<dbReference type="InterPro" id="IPR012337">
    <property type="entry name" value="RNaseH-like_sf"/>
</dbReference>
<dbReference type="InterPro" id="IPR012340">
    <property type="entry name" value="NA-bd_OB-fold"/>
</dbReference>
<evidence type="ECO:0000259" key="2">
    <source>
        <dbReference type="PROSITE" id="PS50126"/>
    </source>
</evidence>
<dbReference type="GO" id="GO:0006412">
    <property type="term" value="P:translation"/>
    <property type="evidence" value="ECO:0007669"/>
    <property type="project" value="TreeGrafter"/>
</dbReference>
<feature type="domain" description="S1 motif" evidence="2">
    <location>
        <begin position="643"/>
        <end position="712"/>
    </location>
</feature>
<dbReference type="InterPro" id="IPR006641">
    <property type="entry name" value="YqgF/RNaseH-like_dom"/>
</dbReference>
<dbReference type="SUPFAM" id="SSF50249">
    <property type="entry name" value="Nucleic acid-binding proteins"/>
    <property type="match status" value="1"/>
</dbReference>
<dbReference type="InterPro" id="IPR023319">
    <property type="entry name" value="Tex-like_HTH_dom_sf"/>
</dbReference>
<dbReference type="Pfam" id="PF17674">
    <property type="entry name" value="HHH_9"/>
    <property type="match status" value="1"/>
</dbReference>
<feature type="compositionally biased region" description="Basic residues" evidence="1">
    <location>
        <begin position="723"/>
        <end position="735"/>
    </location>
</feature>
<comment type="caution">
    <text evidence="3">The sequence shown here is derived from an EMBL/GenBank/DDBJ whole genome shotgun (WGS) entry which is preliminary data.</text>
</comment>
<dbReference type="InterPro" id="IPR044146">
    <property type="entry name" value="S1_Tex"/>
</dbReference>
<dbReference type="PANTHER" id="PTHR10724:SF10">
    <property type="entry name" value="S1 RNA-BINDING DOMAIN-CONTAINING PROTEIN 1"/>
    <property type="match status" value="1"/>
</dbReference>
<dbReference type="Gene3D" id="3.30.420.140">
    <property type="entry name" value="YqgF/RNase H-like domain"/>
    <property type="match status" value="1"/>
</dbReference>
<dbReference type="Proteomes" id="UP000004259">
    <property type="component" value="Unassembled WGS sequence"/>
</dbReference>
<dbReference type="OrthoDB" id="9804714at2"/>
<dbReference type="Pfam" id="PF00575">
    <property type="entry name" value="S1"/>
    <property type="match status" value="1"/>
</dbReference>
<dbReference type="FunFam" id="1.10.150.310:FF:000001">
    <property type="entry name" value="RNA-binding transcriptional accessory protein"/>
    <property type="match status" value="1"/>
</dbReference>
<dbReference type="InterPro" id="IPR055179">
    <property type="entry name" value="Tex-like_central_region"/>
</dbReference>
<dbReference type="InterPro" id="IPR023323">
    <property type="entry name" value="Tex-like_dom_sf"/>
</dbReference>
<dbReference type="CDD" id="cd05685">
    <property type="entry name" value="S1_Tex"/>
    <property type="match status" value="1"/>
</dbReference>
<dbReference type="Pfam" id="PF09371">
    <property type="entry name" value="Tex_N"/>
    <property type="match status" value="1"/>
</dbReference>
<dbReference type="FunFam" id="3.30.420.140:FF:000001">
    <property type="entry name" value="RNA-binding transcriptional accessory protein"/>
    <property type="match status" value="1"/>
</dbReference>
<dbReference type="Gene3D" id="1.10.3500.10">
    <property type="entry name" value="Tex N-terminal region-like"/>
    <property type="match status" value="1"/>
</dbReference>
<dbReference type="RefSeq" id="WP_004167407.1">
    <property type="nucleotide sequence ID" value="NZ_ADKM02000032.1"/>
</dbReference>
<dbReference type="InterPro" id="IPR041692">
    <property type="entry name" value="HHH_9"/>
</dbReference>
<dbReference type="FunFam" id="2.40.50.140:FF:000051">
    <property type="entry name" value="RNA-binding transcriptional accessory protein"/>
    <property type="match status" value="1"/>
</dbReference>
<protein>
    <submittedName>
        <fullName evidence="3">Tex-like protein N-terminal domain protein</fullName>
    </submittedName>
</protein>
<evidence type="ECO:0000313" key="4">
    <source>
        <dbReference type="Proteomes" id="UP000004259"/>
    </source>
</evidence>
<proteinExistence type="predicted"/>
<dbReference type="SUPFAM" id="SSF158832">
    <property type="entry name" value="Tex N-terminal region-like"/>
    <property type="match status" value="1"/>
</dbReference>
<dbReference type="InterPro" id="IPR032639">
    <property type="entry name" value="Tex_YqgF"/>
</dbReference>
<dbReference type="GO" id="GO:0003735">
    <property type="term" value="F:structural constituent of ribosome"/>
    <property type="evidence" value="ECO:0007669"/>
    <property type="project" value="TreeGrafter"/>
</dbReference>
<sequence>MEINKMLAQEFSIRQEQVDNTVALLDEGMTIPFVARYRKEETGSLDDQVIRELFDRLTYLRNLEKRKEEVSNTITEQGKMTDDIAAAIEKAVTLVEVEDIYRPYKPKRKTRASVAREKGLEPLAELIMAQAENTDPNAEAEAFISEEKGVEDAAAAVQGAMDIIAEDVSDNAELRKKLREAYNKSGKISSSAAAEDADVVYKNYFEYSEGVEKTAGHRVLALDRGEKEGALKVSISVPEGMGEEICKAQYVQNDSACGKLVAAACEDSFTRLIAPSVEREIRAELSQNAQEGAIKVFSSNLRQLLMAPPVKNTVTLGLDPGYAHGCKCAVVDETGKVLDTTIVYLTQSERRREEAKKQLSGMIKKYNVTTIAIGNGTASRETEEFTADMIRGMEGGVSYMVVSEAGASVYSASKLAAEEFPDYDVSLRSAVSIARRLQDPLAELVKIDPKAIGVGQYQHDMPKARMDDALKGVVEDCVNSVGVDVNTASYSLLSYIAGINSAVAKNIVLYREENGAFTDRKQLLKVKKLGAKAYEQCAGFLRVPEAKNPFDNTGIHPESYAAAKALLDKCGIDESEVGNTEKLTEAMKNIDLSALAKELDTGLPTLTDIVKELEKPGRDPRDELPPPLMRSGDVMELKDLTPGMELMGTVRNVIDFGAFVDIGVHEDGLVHISQISDKFIKHPLEVVKVGDVVKVWVLDVDMERGRVSLTMLDPSKPAAPKPERKRGGKDKKKQQNKRDNRNISESLGSNLGGIQIRRRKS</sequence>
<feature type="region of interest" description="Disordered" evidence="1">
    <location>
        <begin position="709"/>
        <end position="761"/>
    </location>
</feature>
<dbReference type="eggNOG" id="COG2183">
    <property type="taxonomic scope" value="Bacteria"/>
</dbReference>
<dbReference type="InterPro" id="IPR003029">
    <property type="entry name" value="S1_domain"/>
</dbReference>
<dbReference type="GO" id="GO:0006139">
    <property type="term" value="P:nucleobase-containing compound metabolic process"/>
    <property type="evidence" value="ECO:0007669"/>
    <property type="project" value="InterPro"/>
</dbReference>
<dbReference type="GO" id="GO:0003729">
    <property type="term" value="F:mRNA binding"/>
    <property type="evidence" value="ECO:0007669"/>
    <property type="project" value="UniProtKB-ARBA"/>
</dbReference>
<accession>E9S941</accession>
<dbReference type="SUPFAM" id="SSF53098">
    <property type="entry name" value="Ribonuclease H-like"/>
    <property type="match status" value="1"/>
</dbReference>
<evidence type="ECO:0000313" key="3">
    <source>
        <dbReference type="EMBL" id="EGC04210.1"/>
    </source>
</evidence>
<dbReference type="SUPFAM" id="SSF47781">
    <property type="entry name" value="RuvA domain 2-like"/>
    <property type="match status" value="2"/>
</dbReference>
<evidence type="ECO:0000256" key="1">
    <source>
        <dbReference type="SAM" id="MobiDB-lite"/>
    </source>
</evidence>
<dbReference type="Gene3D" id="2.40.50.140">
    <property type="entry name" value="Nucleic acid-binding proteins"/>
    <property type="match status" value="1"/>
</dbReference>
<dbReference type="EMBL" id="ADKM02000032">
    <property type="protein sequence ID" value="EGC04210.1"/>
    <property type="molecule type" value="Genomic_DNA"/>
</dbReference>
<keyword evidence="4" id="KW-1185">Reference proteome</keyword>
<dbReference type="STRING" id="246199.CUS_5557"/>
<dbReference type="PROSITE" id="PS50126">
    <property type="entry name" value="S1"/>
    <property type="match status" value="1"/>
</dbReference>
<dbReference type="AlphaFoldDB" id="E9S941"/>
<dbReference type="Pfam" id="PF22706">
    <property type="entry name" value="Tex_central_region"/>
    <property type="match status" value="1"/>
</dbReference>
<dbReference type="FunFam" id="1.10.10.650:FF:000001">
    <property type="entry name" value="S1 RNA-binding domain 1"/>
    <property type="match status" value="1"/>
</dbReference>
<dbReference type="Pfam" id="PF12836">
    <property type="entry name" value="HHH_3"/>
    <property type="match status" value="1"/>
</dbReference>
<reference evidence="3 4" key="1">
    <citation type="submission" date="2011-02" db="EMBL/GenBank/DDBJ databases">
        <authorList>
            <person name="Nelson K.E."/>
            <person name="Sutton G."/>
            <person name="Torralba M."/>
            <person name="Durkin S."/>
            <person name="Harkins D."/>
            <person name="Montgomery R."/>
            <person name="Ziemer C."/>
            <person name="Klaassens E."/>
            <person name="Ocuiv P."/>
            <person name="Morrison M."/>
        </authorList>
    </citation>
    <scope>NUCLEOTIDE SEQUENCE [LARGE SCALE GENOMIC DNA]</scope>
    <source>
        <strain evidence="3 4">8</strain>
    </source>
</reference>
<dbReference type="InterPro" id="IPR010994">
    <property type="entry name" value="RuvA_2-like"/>
</dbReference>
<dbReference type="InterPro" id="IPR018974">
    <property type="entry name" value="Tex-like_N"/>
</dbReference>
<dbReference type="GO" id="GO:0005737">
    <property type="term" value="C:cytoplasm"/>
    <property type="evidence" value="ECO:0007669"/>
    <property type="project" value="UniProtKB-ARBA"/>
</dbReference>
<organism evidence="3 4">
    <name type="scientific">Ruminococcus albus 8</name>
    <dbReference type="NCBI Taxonomy" id="246199"/>
    <lineage>
        <taxon>Bacteria</taxon>
        <taxon>Bacillati</taxon>
        <taxon>Bacillota</taxon>
        <taxon>Clostridia</taxon>
        <taxon>Eubacteriales</taxon>
        <taxon>Oscillospiraceae</taxon>
        <taxon>Ruminococcus</taxon>
    </lineage>
</organism>
<dbReference type="Gene3D" id="1.10.10.650">
    <property type="entry name" value="RuvA domain 2-like"/>
    <property type="match status" value="1"/>
</dbReference>
<dbReference type="Pfam" id="PF16921">
    <property type="entry name" value="Tex_YqgF"/>
    <property type="match status" value="1"/>
</dbReference>
<name>E9S941_RUMAL</name>
<dbReference type="SMART" id="SM00316">
    <property type="entry name" value="S1"/>
    <property type="match status" value="1"/>
</dbReference>
<gene>
    <name evidence="3" type="ORF">CUS_5557</name>
</gene>
<dbReference type="InterPro" id="IPR037027">
    <property type="entry name" value="YqgF/RNaseH-like_dom_sf"/>
</dbReference>